<dbReference type="EMBL" id="BKCJ010010917">
    <property type="protein sequence ID" value="GEU93732.1"/>
    <property type="molecule type" value="Genomic_DNA"/>
</dbReference>
<feature type="compositionally biased region" description="Basic and acidic residues" evidence="1">
    <location>
        <begin position="169"/>
        <end position="186"/>
    </location>
</feature>
<sequence length="323" mass="35416">DDGIVSRLKFVRIGKDYQEYGLAILEVMLNEAIKQSETYQMLIKVVKKKVIISADDNIIPDPDFALELDIMQALKESKKTNKRQPGTKGSSKGTGIIPGVLDESTGSEQESEYSKEDQLDDQEKDDKEGDDDDEGDDHISDAKDTDDEDDETESDEDEIYKYKICVPKENAKKTEEPKDDSKKAELPPRSSNLSISSGFGDHFLKLSSDTSLVGTLKDTTDAEISSLLDVKIQSEVPHIRSPSVFNVTVSIIFEPIILTPVQETSSTAPVTTLPLPSVSTTPHAPQQTTTPIPPPPITTDALTITSAIPKSDAISVIQLRLQN</sequence>
<reference evidence="2" key="1">
    <citation type="journal article" date="2019" name="Sci. Rep.">
        <title>Draft genome of Tanacetum cinerariifolium, the natural source of mosquito coil.</title>
        <authorList>
            <person name="Yamashiro T."/>
            <person name="Shiraishi A."/>
            <person name="Satake H."/>
            <person name="Nakayama K."/>
        </authorList>
    </citation>
    <scope>NUCLEOTIDE SEQUENCE</scope>
</reference>
<accession>A0A6L2P949</accession>
<evidence type="ECO:0000256" key="1">
    <source>
        <dbReference type="SAM" id="MobiDB-lite"/>
    </source>
</evidence>
<dbReference type="AlphaFoldDB" id="A0A6L2P949"/>
<feature type="compositionally biased region" description="Acidic residues" evidence="1">
    <location>
        <begin position="118"/>
        <end position="136"/>
    </location>
</feature>
<feature type="non-terminal residue" evidence="2">
    <location>
        <position position="1"/>
    </location>
</feature>
<feature type="compositionally biased region" description="Low complexity" evidence="1">
    <location>
        <begin position="277"/>
        <end position="290"/>
    </location>
</feature>
<comment type="caution">
    <text evidence="2">The sequence shown here is derived from an EMBL/GenBank/DDBJ whole genome shotgun (WGS) entry which is preliminary data.</text>
</comment>
<evidence type="ECO:0000313" key="2">
    <source>
        <dbReference type="EMBL" id="GEU93732.1"/>
    </source>
</evidence>
<organism evidence="2">
    <name type="scientific">Tanacetum cinerariifolium</name>
    <name type="common">Dalmatian daisy</name>
    <name type="synonym">Chrysanthemum cinerariifolium</name>
    <dbReference type="NCBI Taxonomy" id="118510"/>
    <lineage>
        <taxon>Eukaryota</taxon>
        <taxon>Viridiplantae</taxon>
        <taxon>Streptophyta</taxon>
        <taxon>Embryophyta</taxon>
        <taxon>Tracheophyta</taxon>
        <taxon>Spermatophyta</taxon>
        <taxon>Magnoliopsida</taxon>
        <taxon>eudicotyledons</taxon>
        <taxon>Gunneridae</taxon>
        <taxon>Pentapetalae</taxon>
        <taxon>asterids</taxon>
        <taxon>campanulids</taxon>
        <taxon>Asterales</taxon>
        <taxon>Asteraceae</taxon>
        <taxon>Asteroideae</taxon>
        <taxon>Anthemideae</taxon>
        <taxon>Anthemidinae</taxon>
        <taxon>Tanacetum</taxon>
    </lineage>
</organism>
<feature type="compositionally biased region" description="Acidic residues" evidence="1">
    <location>
        <begin position="144"/>
        <end position="158"/>
    </location>
</feature>
<protein>
    <submittedName>
        <fullName evidence="2">Uncharacterized protein</fullName>
    </submittedName>
</protein>
<feature type="compositionally biased region" description="Polar residues" evidence="1">
    <location>
        <begin position="83"/>
        <end position="93"/>
    </location>
</feature>
<proteinExistence type="predicted"/>
<gene>
    <name evidence="2" type="ORF">Tci_065710</name>
</gene>
<name>A0A6L2P949_TANCI</name>
<feature type="region of interest" description="Disordered" evidence="1">
    <location>
        <begin position="277"/>
        <end position="296"/>
    </location>
</feature>
<feature type="region of interest" description="Disordered" evidence="1">
    <location>
        <begin position="77"/>
        <end position="197"/>
    </location>
</feature>